<evidence type="ECO:0000313" key="2">
    <source>
        <dbReference type="Proteomes" id="UP000321172"/>
    </source>
</evidence>
<dbReference type="RefSeq" id="WP_147089874.1">
    <property type="nucleotide sequence ID" value="NZ_BAABJD010000001.1"/>
</dbReference>
<evidence type="ECO:0000313" key="1">
    <source>
        <dbReference type="EMBL" id="QEA15867.1"/>
    </source>
</evidence>
<proteinExistence type="predicted"/>
<keyword evidence="2" id="KW-1185">Reference proteome</keyword>
<name>A0A5B8S558_9SPHN</name>
<protein>
    <submittedName>
        <fullName evidence="1">Uncharacterized protein</fullName>
    </submittedName>
</protein>
<sequence>MPTDDHPLEPPGASYPRREELRQRLLMILADLDRLGDWMAAVHVQTAIDCLGTDRGRSEEQ</sequence>
<dbReference type="EMBL" id="CP042345">
    <property type="protein sequence ID" value="QEA15867.1"/>
    <property type="molecule type" value="Genomic_DNA"/>
</dbReference>
<accession>A0A5B8S558</accession>
<dbReference type="AlphaFoldDB" id="A0A5B8S558"/>
<reference evidence="1 2" key="1">
    <citation type="journal article" date="2013" name="J. Microbiol. Biotechnol.">
        <title>Novosphingobium ginsenosidimutans sp. nov., with the ability to convert ginsenoside.</title>
        <authorList>
            <person name="Kim J.K."/>
            <person name="He D."/>
            <person name="Liu Q.M."/>
            <person name="Park H.Y."/>
            <person name="Jung M.S."/>
            <person name="Yoon M.H."/>
            <person name="Kim S.C."/>
            <person name="Im W.T."/>
        </authorList>
    </citation>
    <scope>NUCLEOTIDE SEQUENCE [LARGE SCALE GENOMIC DNA]</scope>
    <source>
        <strain evidence="1 2">FW-6</strain>
    </source>
</reference>
<organism evidence="1 2">
    <name type="scientific">Novosphingobium ginsenosidimutans</name>
    <dbReference type="NCBI Taxonomy" id="1176536"/>
    <lineage>
        <taxon>Bacteria</taxon>
        <taxon>Pseudomonadati</taxon>
        <taxon>Pseudomonadota</taxon>
        <taxon>Alphaproteobacteria</taxon>
        <taxon>Sphingomonadales</taxon>
        <taxon>Sphingomonadaceae</taxon>
        <taxon>Novosphingobium</taxon>
    </lineage>
</organism>
<gene>
    <name evidence="1" type="ORF">FRF71_06760</name>
</gene>
<dbReference type="Proteomes" id="UP000321172">
    <property type="component" value="Chromosome"/>
</dbReference>
<dbReference type="KEGG" id="ngf:FRF71_06760"/>